<dbReference type="Gene3D" id="3.40.50.150">
    <property type="entry name" value="Vaccinia Virus protein VP39"/>
    <property type="match status" value="1"/>
</dbReference>
<dbReference type="CDD" id="cd02440">
    <property type="entry name" value="AdoMet_MTases"/>
    <property type="match status" value="1"/>
</dbReference>
<dbReference type="GO" id="GO:0032259">
    <property type="term" value="P:methylation"/>
    <property type="evidence" value="ECO:0007669"/>
    <property type="project" value="UniProtKB-KW"/>
</dbReference>
<keyword evidence="3" id="KW-1185">Reference proteome</keyword>
<accession>A0A7I9Y0G5</accession>
<proteinExistence type="predicted"/>
<dbReference type="PANTHER" id="PTHR37886:SF1">
    <property type="entry name" value="S-ADENOSYL-L-METHIONINE-DEPENDENT METHYLTRANSFERASES SUPERFAMILY PROTEIN"/>
    <property type="match status" value="1"/>
</dbReference>
<sequence>MDSKGVNYSRTVTVFERKLKLHRHIVGGQWDKIGRLQFDFMVAQGLKPDSTLLDVGCGALRGGVHFVRYLNDGNYYGIDINKGLLKAGKQELRDAGLDKTVHLHRTADFDASGFGVKFDFGIAMSLITHLAANHILYCFAQMRRVMHKQSRFYVTFFEVPELPVPDRGYKQPKAGIVTYFLRDPFHYTREQVEDFARSAGLLPSYIGEWGHPRNQRMLALRPSSDHKFSVRTRLTSN</sequence>
<name>A0A7I9Y0G5_9MYCO</name>
<gene>
    <name evidence="2" type="ORF">MBOT_28750</name>
</gene>
<evidence type="ECO:0000313" key="2">
    <source>
        <dbReference type="EMBL" id="GFG75510.1"/>
    </source>
</evidence>
<keyword evidence="2" id="KW-0489">Methyltransferase</keyword>
<dbReference type="PANTHER" id="PTHR37886">
    <property type="entry name" value="S-ADENOSYL-L-METHIONINE-DEPENDENT METHYLTRANSFERASES SUPERFAMILY PROTEIN"/>
    <property type="match status" value="1"/>
</dbReference>
<evidence type="ECO:0000313" key="3">
    <source>
        <dbReference type="Proteomes" id="UP000465361"/>
    </source>
</evidence>
<dbReference type="Pfam" id="PF13649">
    <property type="entry name" value="Methyltransf_25"/>
    <property type="match status" value="1"/>
</dbReference>
<dbReference type="RefSeq" id="WP_163758274.1">
    <property type="nucleotide sequence ID" value="NZ_BLKW01000004.1"/>
</dbReference>
<evidence type="ECO:0000259" key="1">
    <source>
        <dbReference type="Pfam" id="PF13649"/>
    </source>
</evidence>
<dbReference type="SUPFAM" id="SSF53335">
    <property type="entry name" value="S-adenosyl-L-methionine-dependent methyltransferases"/>
    <property type="match status" value="1"/>
</dbReference>
<dbReference type="GO" id="GO:0008168">
    <property type="term" value="F:methyltransferase activity"/>
    <property type="evidence" value="ECO:0007669"/>
    <property type="project" value="UniProtKB-KW"/>
</dbReference>
<comment type="caution">
    <text evidence="2">The sequence shown here is derived from an EMBL/GenBank/DDBJ whole genome shotgun (WGS) entry which is preliminary data.</text>
</comment>
<dbReference type="InterPro" id="IPR029063">
    <property type="entry name" value="SAM-dependent_MTases_sf"/>
</dbReference>
<dbReference type="AlphaFoldDB" id="A0A7I9Y0G5"/>
<organism evidence="2 3">
    <name type="scientific">Mycobacterium botniense</name>
    <dbReference type="NCBI Taxonomy" id="84962"/>
    <lineage>
        <taxon>Bacteria</taxon>
        <taxon>Bacillati</taxon>
        <taxon>Actinomycetota</taxon>
        <taxon>Actinomycetes</taxon>
        <taxon>Mycobacteriales</taxon>
        <taxon>Mycobacteriaceae</taxon>
        <taxon>Mycobacterium</taxon>
    </lineage>
</organism>
<dbReference type="Proteomes" id="UP000465361">
    <property type="component" value="Unassembled WGS sequence"/>
</dbReference>
<feature type="domain" description="Methyltransferase" evidence="1">
    <location>
        <begin position="53"/>
        <end position="147"/>
    </location>
</feature>
<dbReference type="EMBL" id="BLKW01000004">
    <property type="protein sequence ID" value="GFG75510.1"/>
    <property type="molecule type" value="Genomic_DNA"/>
</dbReference>
<protein>
    <submittedName>
        <fullName evidence="2">Type 12 methyltransferase</fullName>
    </submittedName>
</protein>
<dbReference type="InterPro" id="IPR041698">
    <property type="entry name" value="Methyltransf_25"/>
</dbReference>
<keyword evidence="2" id="KW-0808">Transferase</keyword>
<reference evidence="2 3" key="1">
    <citation type="journal article" date="2019" name="Emerg. Microbes Infect.">
        <title>Comprehensive subspecies identification of 175 nontuberculous mycobacteria species based on 7547 genomic profiles.</title>
        <authorList>
            <person name="Matsumoto Y."/>
            <person name="Kinjo T."/>
            <person name="Motooka D."/>
            <person name="Nabeya D."/>
            <person name="Jung N."/>
            <person name="Uechi K."/>
            <person name="Horii T."/>
            <person name="Iida T."/>
            <person name="Fujita J."/>
            <person name="Nakamura S."/>
        </authorList>
    </citation>
    <scope>NUCLEOTIDE SEQUENCE [LARGE SCALE GENOMIC DNA]</scope>
    <source>
        <strain evidence="2 3">JCM 17322</strain>
    </source>
</reference>